<keyword evidence="2 4" id="KW-0396">Initiation factor</keyword>
<sequence length="432" mass="49791">MTGGSGDGAEQWDITSKIAGNLDRHLVFPLLEFLQTRGIYPEEDIMNSKIELLKHTNMVDFAMDIYRQINGTEDVPNEMTERRKVVIGNLRELQATAAPIVDFLLDENKVKDLRNDKAYNIKMLQDQYNISQDDIEVLFKFAKFQFECGNYSACADFLVQYRGLCTKLETSFSALWGKFASEILLQNWNEALEDLNKLQEYIDSKSFTSALAQLQQRIWLIHWSLFVFFNHENGMNFLVDMLVQDRYINAIQTGAPHMLRYLAAAIIINKKRRNLLKELIKLVKSERYVYSDPVTEFIVCLFVDYDFEGAQKKLKECETVLANDYFLTACVDDFVENARLFIFETYCRIHETIDMKMLANKLNMDQESAEKWIANLIRNARLNAKIDSQQGTVVMGSQQPGVYEQIVEKTKSLTARTYHLSNAVIGSGKINA</sequence>
<dbReference type="InterPro" id="IPR019010">
    <property type="entry name" value="eIF3e_N"/>
</dbReference>
<evidence type="ECO:0000256" key="4">
    <source>
        <dbReference type="HAMAP-Rule" id="MF_03004"/>
    </source>
</evidence>
<dbReference type="GO" id="GO:0016282">
    <property type="term" value="C:eukaryotic 43S preinitiation complex"/>
    <property type="evidence" value="ECO:0007669"/>
    <property type="project" value="UniProtKB-UniRule"/>
</dbReference>
<dbReference type="Proteomes" id="UP001472866">
    <property type="component" value="Chromosome 01"/>
</dbReference>
<comment type="subcellular location">
    <subcellularLocation>
        <location evidence="4 5">Cytoplasm</location>
    </subcellularLocation>
</comment>
<dbReference type="GO" id="GO:0001732">
    <property type="term" value="P:formation of cytoplasmic translation initiation complex"/>
    <property type="evidence" value="ECO:0007669"/>
    <property type="project" value="UniProtKB-UniRule"/>
</dbReference>
<keyword evidence="1 4" id="KW-0963">Cytoplasm</keyword>
<dbReference type="GO" id="GO:0003743">
    <property type="term" value="F:translation initiation factor activity"/>
    <property type="evidence" value="ECO:0007669"/>
    <property type="project" value="UniProtKB-UniRule"/>
</dbReference>
<gene>
    <name evidence="7" type="ORF">HKI87_01g01170</name>
</gene>
<evidence type="ECO:0000256" key="2">
    <source>
        <dbReference type="ARBA" id="ARBA00022540"/>
    </source>
</evidence>
<evidence type="ECO:0000313" key="8">
    <source>
        <dbReference type="Proteomes" id="UP001472866"/>
    </source>
</evidence>
<dbReference type="PROSITE" id="PS50250">
    <property type="entry name" value="PCI"/>
    <property type="match status" value="1"/>
</dbReference>
<evidence type="ECO:0000259" key="6">
    <source>
        <dbReference type="PROSITE" id="PS50250"/>
    </source>
</evidence>
<comment type="subunit">
    <text evidence="4 5">Component of the eukaryotic translation initiation factor 3 (eIF-3) complex.</text>
</comment>
<evidence type="ECO:0000256" key="3">
    <source>
        <dbReference type="ARBA" id="ARBA00022917"/>
    </source>
</evidence>
<dbReference type="HAMAP" id="MF_03004">
    <property type="entry name" value="eIF3e"/>
    <property type="match status" value="1"/>
</dbReference>
<evidence type="ECO:0000256" key="1">
    <source>
        <dbReference type="ARBA" id="ARBA00022490"/>
    </source>
</evidence>
<dbReference type="Pfam" id="PF09440">
    <property type="entry name" value="eIF3_N"/>
    <property type="match status" value="1"/>
</dbReference>
<proteinExistence type="inferred from homology"/>
<dbReference type="Pfam" id="PF01399">
    <property type="entry name" value="PCI"/>
    <property type="match status" value="1"/>
</dbReference>
<dbReference type="SUPFAM" id="SSF46785">
    <property type="entry name" value="Winged helix' DNA-binding domain"/>
    <property type="match status" value="1"/>
</dbReference>
<keyword evidence="3 4" id="KW-0648">Protein biosynthesis</keyword>
<dbReference type="PANTHER" id="PTHR10317">
    <property type="entry name" value="EUKARYOTIC TRANSLATION INITIATION FACTOR 3 SUBUNIT E"/>
    <property type="match status" value="1"/>
</dbReference>
<dbReference type="InterPro" id="IPR036390">
    <property type="entry name" value="WH_DNA-bd_sf"/>
</dbReference>
<dbReference type="PIRSF" id="PIRSF016255">
    <property type="entry name" value="eIF3e_su6"/>
    <property type="match status" value="1"/>
</dbReference>
<name>A0AAX4NXN1_9CHLO</name>
<dbReference type="GO" id="GO:0033290">
    <property type="term" value="C:eukaryotic 48S preinitiation complex"/>
    <property type="evidence" value="ECO:0007669"/>
    <property type="project" value="UniProtKB-UniRule"/>
</dbReference>
<dbReference type="EMBL" id="CP151501">
    <property type="protein sequence ID" value="WZN58593.1"/>
    <property type="molecule type" value="Genomic_DNA"/>
</dbReference>
<dbReference type="InterPro" id="IPR016650">
    <property type="entry name" value="eIF3e"/>
</dbReference>
<dbReference type="GO" id="GO:0071540">
    <property type="term" value="C:eukaryotic translation initiation factor 3 complex, eIF3e"/>
    <property type="evidence" value="ECO:0007669"/>
    <property type="project" value="UniProtKB-UniRule"/>
</dbReference>
<comment type="similarity">
    <text evidence="4 5">Belongs to the eIF-3 subunit E family.</text>
</comment>
<accession>A0AAX4NXN1</accession>
<dbReference type="Gene3D" id="1.25.40.570">
    <property type="match status" value="1"/>
</dbReference>
<dbReference type="SMART" id="SM00088">
    <property type="entry name" value="PINT"/>
    <property type="match status" value="1"/>
</dbReference>
<comment type="function">
    <text evidence="4">Component of the eukaryotic translation initiation factor 3 (eIF-3) complex, which is involved in protein synthesis of a specialized repertoire of mRNAs and, together with other initiation factors, stimulates binding of mRNA and methionyl-tRNAi to the 40S ribosome. The eIF-3 complex specifically targets and initiates translation of a subset of mRNAs involved in cell proliferation.</text>
</comment>
<reference evidence="7 8" key="1">
    <citation type="submission" date="2024-03" db="EMBL/GenBank/DDBJ databases">
        <title>Complete genome sequence of the green alga Chloropicon roscoffensis RCC1871.</title>
        <authorList>
            <person name="Lemieux C."/>
            <person name="Pombert J.-F."/>
            <person name="Otis C."/>
            <person name="Turmel M."/>
        </authorList>
    </citation>
    <scope>NUCLEOTIDE SEQUENCE [LARGE SCALE GENOMIC DNA]</scope>
    <source>
        <strain evidence="7 8">RCC1871</strain>
    </source>
</reference>
<feature type="domain" description="PCI" evidence="6">
    <location>
        <begin position="227"/>
        <end position="400"/>
    </location>
</feature>
<dbReference type="InterPro" id="IPR000717">
    <property type="entry name" value="PCI_dom"/>
</dbReference>
<dbReference type="CDD" id="cd21378">
    <property type="entry name" value="eIF3E"/>
    <property type="match status" value="1"/>
</dbReference>
<keyword evidence="8" id="KW-1185">Reference proteome</keyword>
<protein>
    <recommendedName>
        <fullName evidence="4 5">Eukaryotic translation initiation factor 3 subunit E</fullName>
        <shortName evidence="4">eIF3e</shortName>
    </recommendedName>
    <alternativeName>
        <fullName evidence="4">Eukaryotic translation initiation factor 3 subunit 6</fullName>
    </alternativeName>
</protein>
<evidence type="ECO:0000313" key="7">
    <source>
        <dbReference type="EMBL" id="WZN58593.1"/>
    </source>
</evidence>
<evidence type="ECO:0000256" key="5">
    <source>
        <dbReference type="PIRNR" id="PIRNR016255"/>
    </source>
</evidence>
<dbReference type="AlphaFoldDB" id="A0AAX4NXN1"/>
<organism evidence="7 8">
    <name type="scientific">Chloropicon roscoffensis</name>
    <dbReference type="NCBI Taxonomy" id="1461544"/>
    <lineage>
        <taxon>Eukaryota</taxon>
        <taxon>Viridiplantae</taxon>
        <taxon>Chlorophyta</taxon>
        <taxon>Chloropicophyceae</taxon>
        <taxon>Chloropicales</taxon>
        <taxon>Chloropicaceae</taxon>
        <taxon>Chloropicon</taxon>
    </lineage>
</organism>
<dbReference type="SMART" id="SM01186">
    <property type="entry name" value="eIF3_N"/>
    <property type="match status" value="1"/>
</dbReference>